<dbReference type="GO" id="GO:0003677">
    <property type="term" value="F:DNA binding"/>
    <property type="evidence" value="ECO:0007669"/>
    <property type="project" value="UniProtKB-KW"/>
</dbReference>
<accession>A0A502F8V7</accession>
<dbReference type="Pfam" id="PF00392">
    <property type="entry name" value="GntR"/>
    <property type="match status" value="1"/>
</dbReference>
<dbReference type="EMBL" id="RCZP01000045">
    <property type="protein sequence ID" value="TPG45743.1"/>
    <property type="molecule type" value="Genomic_DNA"/>
</dbReference>
<dbReference type="InterPro" id="IPR036390">
    <property type="entry name" value="WH_DNA-bd_sf"/>
</dbReference>
<dbReference type="Proteomes" id="UP000317078">
    <property type="component" value="Unassembled WGS sequence"/>
</dbReference>
<dbReference type="PANTHER" id="PTHR43537:SF20">
    <property type="entry name" value="HTH-TYPE TRANSCRIPTIONAL REPRESSOR GLAR"/>
    <property type="match status" value="1"/>
</dbReference>
<dbReference type="PANTHER" id="PTHR43537">
    <property type="entry name" value="TRANSCRIPTIONAL REGULATOR, GNTR FAMILY"/>
    <property type="match status" value="1"/>
</dbReference>
<evidence type="ECO:0000259" key="5">
    <source>
        <dbReference type="PROSITE" id="PS50949"/>
    </source>
</evidence>
<dbReference type="InterPro" id="IPR036388">
    <property type="entry name" value="WH-like_DNA-bd_sf"/>
</dbReference>
<dbReference type="SMART" id="SM00345">
    <property type="entry name" value="HTH_GNTR"/>
    <property type="match status" value="1"/>
</dbReference>
<sequence length="292" mass="31830">MLERDQSHAAFPPVCGRRFCRNSPFVKRDRRQSCSAFIFGDDASGMPDATPPPEGQDPIRDPTRDPTLATAVHRRLREDILAGRLPPGRKLKLRDLAGRYGAGASPMREALSKLAAEGLAERLEHRGFRVAAAAHGQLEGLIRARVLAECAALVESIRRGDAAWEEALLLAEHRLRRQARSLDPGRFTTNPDWETCHRGFHQALLAACGAPPLLAFCERLREEAGRYRALANTKAYPNRDVEAEHAAIARAALARDAEAAAALLAEHYERTGALVGADLGQDAGQDMGQDPG</sequence>
<feature type="domain" description="HTH gntR-type" evidence="5">
    <location>
        <begin position="66"/>
        <end position="133"/>
    </location>
</feature>
<dbReference type="SMART" id="SM00895">
    <property type="entry name" value="FCD"/>
    <property type="match status" value="1"/>
</dbReference>
<dbReference type="OrthoDB" id="8638122at2"/>
<proteinExistence type="predicted"/>
<dbReference type="GO" id="GO:0003700">
    <property type="term" value="F:DNA-binding transcription factor activity"/>
    <property type="evidence" value="ECO:0007669"/>
    <property type="project" value="InterPro"/>
</dbReference>
<dbReference type="InterPro" id="IPR011711">
    <property type="entry name" value="GntR_C"/>
</dbReference>
<evidence type="ECO:0000313" key="7">
    <source>
        <dbReference type="Proteomes" id="UP000317078"/>
    </source>
</evidence>
<evidence type="ECO:0000256" key="2">
    <source>
        <dbReference type="ARBA" id="ARBA00023125"/>
    </source>
</evidence>
<dbReference type="Gene3D" id="1.20.120.530">
    <property type="entry name" value="GntR ligand-binding domain-like"/>
    <property type="match status" value="1"/>
</dbReference>
<reference evidence="6 7" key="1">
    <citation type="journal article" date="2019" name="Environ. Microbiol.">
        <title>Species interactions and distinct microbial communities in high Arctic permafrost affected cryosols are associated with the CH4 and CO2 gas fluxes.</title>
        <authorList>
            <person name="Altshuler I."/>
            <person name="Hamel J."/>
            <person name="Turney S."/>
            <person name="Magnuson E."/>
            <person name="Levesque R."/>
            <person name="Greer C."/>
            <person name="Whyte L.G."/>
        </authorList>
    </citation>
    <scope>NUCLEOTIDE SEQUENCE [LARGE SCALE GENOMIC DNA]</scope>
    <source>
        <strain evidence="6 7">S9.3B</strain>
    </source>
</reference>
<dbReference type="AlphaFoldDB" id="A0A502F8V7"/>
<name>A0A502F8V7_9PROT</name>
<organism evidence="6 7">
    <name type="scientific">Muricoccus nepalensis</name>
    <dbReference type="NCBI Taxonomy" id="1854500"/>
    <lineage>
        <taxon>Bacteria</taxon>
        <taxon>Pseudomonadati</taxon>
        <taxon>Pseudomonadota</taxon>
        <taxon>Alphaproteobacteria</taxon>
        <taxon>Acetobacterales</taxon>
        <taxon>Roseomonadaceae</taxon>
        <taxon>Muricoccus</taxon>
    </lineage>
</organism>
<evidence type="ECO:0000313" key="6">
    <source>
        <dbReference type="EMBL" id="TPG45743.1"/>
    </source>
</evidence>
<keyword evidence="3" id="KW-0804">Transcription</keyword>
<protein>
    <submittedName>
        <fullName evidence="6">FCD domain-containing protein</fullName>
    </submittedName>
</protein>
<dbReference type="PROSITE" id="PS50949">
    <property type="entry name" value="HTH_GNTR"/>
    <property type="match status" value="1"/>
</dbReference>
<dbReference type="SUPFAM" id="SSF48008">
    <property type="entry name" value="GntR ligand-binding domain-like"/>
    <property type="match status" value="1"/>
</dbReference>
<evidence type="ECO:0000256" key="1">
    <source>
        <dbReference type="ARBA" id="ARBA00023015"/>
    </source>
</evidence>
<dbReference type="SUPFAM" id="SSF46785">
    <property type="entry name" value="Winged helix' DNA-binding domain"/>
    <property type="match status" value="1"/>
</dbReference>
<dbReference type="InterPro" id="IPR000524">
    <property type="entry name" value="Tscrpt_reg_HTH_GntR"/>
</dbReference>
<feature type="region of interest" description="Disordered" evidence="4">
    <location>
        <begin position="38"/>
        <end position="65"/>
    </location>
</feature>
<comment type="caution">
    <text evidence="6">The sequence shown here is derived from an EMBL/GenBank/DDBJ whole genome shotgun (WGS) entry which is preliminary data.</text>
</comment>
<dbReference type="Pfam" id="PF07729">
    <property type="entry name" value="FCD"/>
    <property type="match status" value="1"/>
</dbReference>
<keyword evidence="1" id="KW-0805">Transcription regulation</keyword>
<dbReference type="InterPro" id="IPR008920">
    <property type="entry name" value="TF_FadR/GntR_C"/>
</dbReference>
<evidence type="ECO:0000256" key="3">
    <source>
        <dbReference type="ARBA" id="ARBA00023163"/>
    </source>
</evidence>
<keyword evidence="7" id="KW-1185">Reference proteome</keyword>
<gene>
    <name evidence="6" type="ORF">EAH89_26060</name>
</gene>
<keyword evidence="2" id="KW-0238">DNA-binding</keyword>
<dbReference type="CDD" id="cd07377">
    <property type="entry name" value="WHTH_GntR"/>
    <property type="match status" value="1"/>
</dbReference>
<dbReference type="Gene3D" id="1.10.10.10">
    <property type="entry name" value="Winged helix-like DNA-binding domain superfamily/Winged helix DNA-binding domain"/>
    <property type="match status" value="1"/>
</dbReference>
<evidence type="ECO:0000256" key="4">
    <source>
        <dbReference type="SAM" id="MobiDB-lite"/>
    </source>
</evidence>